<dbReference type="AlphaFoldDB" id="B6K7B4"/>
<evidence type="ECO:0000313" key="3">
    <source>
        <dbReference type="JaponicusDB" id="SJAG_04622"/>
    </source>
</evidence>
<dbReference type="InterPro" id="IPR011989">
    <property type="entry name" value="ARM-like"/>
</dbReference>
<dbReference type="RefSeq" id="XP_002175711.2">
    <property type="nucleotide sequence ID" value="XM_002175675.2"/>
</dbReference>
<dbReference type="InterPro" id="IPR016024">
    <property type="entry name" value="ARM-type_fold"/>
</dbReference>
<dbReference type="SUPFAM" id="SSF56112">
    <property type="entry name" value="Protein kinase-like (PK-like)"/>
    <property type="match status" value="1"/>
</dbReference>
<dbReference type="InterPro" id="IPR011009">
    <property type="entry name" value="Kinase-like_dom_sf"/>
</dbReference>
<feature type="domain" description="Protein kinase" evidence="1">
    <location>
        <begin position="22"/>
        <end position="291"/>
    </location>
</feature>
<dbReference type="STRING" id="402676.B6K7B4"/>
<dbReference type="GeneID" id="7049777"/>
<dbReference type="VEuPathDB" id="FungiDB:SJAG_04622"/>
<dbReference type="SUPFAM" id="SSF48371">
    <property type="entry name" value="ARM repeat"/>
    <property type="match status" value="1"/>
</dbReference>
<dbReference type="InterPro" id="IPR000719">
    <property type="entry name" value="Prot_kinase_dom"/>
</dbReference>
<dbReference type="Pfam" id="PF00069">
    <property type="entry name" value="Pkinase"/>
    <property type="match status" value="1"/>
</dbReference>
<reference evidence="2 4" key="1">
    <citation type="journal article" date="2011" name="Science">
        <title>Comparative functional genomics of the fission yeasts.</title>
        <authorList>
            <person name="Rhind N."/>
            <person name="Chen Z."/>
            <person name="Yassour M."/>
            <person name="Thompson D.A."/>
            <person name="Haas B.J."/>
            <person name="Habib N."/>
            <person name="Wapinski I."/>
            <person name="Roy S."/>
            <person name="Lin M.F."/>
            <person name="Heiman D.I."/>
            <person name="Young S.K."/>
            <person name="Furuya K."/>
            <person name="Guo Y."/>
            <person name="Pidoux A."/>
            <person name="Chen H.M."/>
            <person name="Robbertse B."/>
            <person name="Goldberg J.M."/>
            <person name="Aoki K."/>
            <person name="Bayne E.H."/>
            <person name="Berlin A.M."/>
            <person name="Desjardins C.A."/>
            <person name="Dobbs E."/>
            <person name="Dukaj L."/>
            <person name="Fan L."/>
            <person name="FitzGerald M.G."/>
            <person name="French C."/>
            <person name="Gujja S."/>
            <person name="Hansen K."/>
            <person name="Keifenheim D."/>
            <person name="Levin J.Z."/>
            <person name="Mosher R.A."/>
            <person name="Mueller C.A."/>
            <person name="Pfiffner J."/>
            <person name="Priest M."/>
            <person name="Russ C."/>
            <person name="Smialowska A."/>
            <person name="Swoboda P."/>
            <person name="Sykes S.M."/>
            <person name="Vaughn M."/>
            <person name="Vengrova S."/>
            <person name="Yoder R."/>
            <person name="Zeng Q."/>
            <person name="Allshire R."/>
            <person name="Baulcombe D."/>
            <person name="Birren B.W."/>
            <person name="Brown W."/>
            <person name="Ekwall K."/>
            <person name="Kellis M."/>
            <person name="Leatherwood J."/>
            <person name="Levin H."/>
            <person name="Margalit H."/>
            <person name="Martienssen R."/>
            <person name="Nieduszynski C.A."/>
            <person name="Spatafora J.W."/>
            <person name="Friedman N."/>
            <person name="Dalgaard J.Z."/>
            <person name="Baumann P."/>
            <person name="Niki H."/>
            <person name="Regev A."/>
            <person name="Nusbaum C."/>
        </authorList>
    </citation>
    <scope>NUCLEOTIDE SEQUENCE [LARGE SCALE GENOMIC DNA]</scope>
    <source>
        <strain evidence="4">yFS275 / FY16936</strain>
    </source>
</reference>
<keyword evidence="2" id="KW-0418">Kinase</keyword>
<accession>B6K7B4</accession>
<organism evidence="2 4">
    <name type="scientific">Schizosaccharomyces japonicus (strain yFS275 / FY16936)</name>
    <name type="common">Fission yeast</name>
    <dbReference type="NCBI Taxonomy" id="402676"/>
    <lineage>
        <taxon>Eukaryota</taxon>
        <taxon>Fungi</taxon>
        <taxon>Dikarya</taxon>
        <taxon>Ascomycota</taxon>
        <taxon>Taphrinomycotina</taxon>
        <taxon>Schizosaccharomycetes</taxon>
        <taxon>Schizosaccharomycetales</taxon>
        <taxon>Schizosaccharomycetaceae</taxon>
        <taxon>Schizosaccharomyces</taxon>
    </lineage>
</organism>
<proteinExistence type="predicted"/>
<dbReference type="Gene3D" id="3.30.200.20">
    <property type="entry name" value="Phosphorylase Kinase, domain 1"/>
    <property type="match status" value="1"/>
</dbReference>
<dbReference type="OrthoDB" id="447103at2759"/>
<name>B6K7B4_SCHJY</name>
<evidence type="ECO:0000259" key="1">
    <source>
        <dbReference type="PROSITE" id="PS50011"/>
    </source>
</evidence>
<protein>
    <submittedName>
        <fullName evidence="2">SCY1 protein kinase Ppk3</fullName>
    </submittedName>
</protein>
<keyword evidence="4" id="KW-1185">Reference proteome</keyword>
<dbReference type="GO" id="GO:0006409">
    <property type="term" value="P:tRNA export from nucleus"/>
    <property type="evidence" value="ECO:0000318"/>
    <property type="project" value="GO_Central"/>
</dbReference>
<sequence>MDFFKTATSFIIRASSRFPYDLKDPVSLPGDSIWTLYDAVLRDNGHQCSVFSLDKKKYPQGKELADNAISKLKQIRHPHVLKFLNSYEDDNLIYLATEHVRPLLPSLSSYSTDLKVWGLWQITEAMDFLQTSGYIHGNLTCKCLFLDDADQWKLGSFEICSQDALEFQHNFEATDGFPLFNLNDFKQKGAPIEKAVDSFLLGCFIFELFNPNTRDNHSLRNNIPPTIFTPAKRLIAPPKSFYSVHDFYTAGIKQGGYFHSPSITSTGLLDTVEINDPKEQNTLLNLLHKSILVYPANFNRHRVLTSLLQLIPQYPTQSNVELLSTALTKCGDEELPSSFGSTILETLNKCTVPFKALLLLHMCRAVNQFPSDFFNHPFLTLLGSILQSNDAQTRIYGLAIIALTIPRIPKKLVSNYLLHTLASAQNSSDPETRMNTTLCLEQIAPFLEEDVKQRVLSTALTRSLRDTYVPARLTALKTIECFYETFTPQISVSKVLPQIIPLLLDGNTEIRHLAKRIVDKYLKLIGKYAEKTPETSQEAGNGSHFWSHIFKNSDPTSSSSSETETPVTDLITLLNQFSITMKVSVSSETDDSDLKTKETHSILHDEFDELDEFSDNDWQKEWSEETLEAKKTAVDDGMSEWGL</sequence>
<evidence type="ECO:0000313" key="2">
    <source>
        <dbReference type="EMBL" id="EEB09418.2"/>
    </source>
</evidence>
<keyword evidence="2" id="KW-0808">Transferase</keyword>
<dbReference type="GO" id="GO:0005737">
    <property type="term" value="C:cytoplasm"/>
    <property type="evidence" value="ECO:0000318"/>
    <property type="project" value="GO_Central"/>
</dbReference>
<dbReference type="InterPro" id="IPR051177">
    <property type="entry name" value="CIK-Related_Protein"/>
</dbReference>
<dbReference type="GO" id="GO:0004672">
    <property type="term" value="F:protein kinase activity"/>
    <property type="evidence" value="ECO:0007669"/>
    <property type="project" value="InterPro"/>
</dbReference>
<evidence type="ECO:0000313" key="4">
    <source>
        <dbReference type="Proteomes" id="UP000001744"/>
    </source>
</evidence>
<dbReference type="PANTHER" id="PTHR12984">
    <property type="entry name" value="SCY1-RELATED S/T PROTEIN KINASE-LIKE"/>
    <property type="match status" value="1"/>
</dbReference>
<dbReference type="PANTHER" id="PTHR12984:SF3">
    <property type="entry name" value="N-TERMINAL KINASE-LIKE PROTEIN"/>
    <property type="match status" value="1"/>
</dbReference>
<gene>
    <name evidence="3" type="primary">ppk3</name>
    <name evidence="2" type="ORF">SJAG_04622</name>
</gene>
<dbReference type="Gene3D" id="1.10.510.10">
    <property type="entry name" value="Transferase(Phosphotransferase) domain 1"/>
    <property type="match status" value="1"/>
</dbReference>
<dbReference type="HOGENOM" id="CLU_010392_1_0_1"/>
<dbReference type="EMBL" id="KE651168">
    <property type="protein sequence ID" value="EEB09418.2"/>
    <property type="molecule type" value="Genomic_DNA"/>
</dbReference>
<dbReference type="GO" id="GO:0005524">
    <property type="term" value="F:ATP binding"/>
    <property type="evidence" value="ECO:0007669"/>
    <property type="project" value="InterPro"/>
</dbReference>
<dbReference type="eggNOG" id="KOG1243">
    <property type="taxonomic scope" value="Eukaryota"/>
</dbReference>
<dbReference type="SMART" id="SM00220">
    <property type="entry name" value="S_TKc"/>
    <property type="match status" value="1"/>
</dbReference>
<dbReference type="Proteomes" id="UP000001744">
    <property type="component" value="Unassembled WGS sequence"/>
</dbReference>
<dbReference type="Gene3D" id="1.25.10.10">
    <property type="entry name" value="Leucine-rich Repeat Variant"/>
    <property type="match status" value="1"/>
</dbReference>
<dbReference type="OMA" id="NDTSWAG"/>
<dbReference type="JaponicusDB" id="SJAG_04622">
    <property type="gene designation" value="ppk3"/>
</dbReference>
<dbReference type="PROSITE" id="PS50011">
    <property type="entry name" value="PROTEIN_KINASE_DOM"/>
    <property type="match status" value="1"/>
</dbReference>